<evidence type="ECO:0000256" key="1">
    <source>
        <dbReference type="SAM" id="Coils"/>
    </source>
</evidence>
<proteinExistence type="predicted"/>
<keyword evidence="2" id="KW-0472">Membrane</keyword>
<evidence type="ECO:0000256" key="2">
    <source>
        <dbReference type="SAM" id="Phobius"/>
    </source>
</evidence>
<feature type="coiled-coil region" evidence="1">
    <location>
        <begin position="507"/>
        <end position="548"/>
    </location>
</feature>
<reference evidence="3" key="1">
    <citation type="journal article" date="2022" name="Nat. Microbiol.">
        <title>Unique mobile elements and scalable gene flow at the prokaryote-eukaryote boundary revealed by circularized Asgard archaea genomes.</title>
        <authorList>
            <person name="Wu F."/>
            <person name="Speth D.R."/>
            <person name="Philosof A."/>
            <person name="Cremiere A."/>
            <person name="Narayanan A."/>
            <person name="Barco R.A."/>
            <person name="Connon S.A."/>
            <person name="Amend J.P."/>
            <person name="Antoshechkin I.A."/>
            <person name="Orphan V.J."/>
        </authorList>
    </citation>
    <scope>NUCLEOTIDE SEQUENCE</scope>
    <source>
        <strain evidence="3">PR6</strain>
    </source>
</reference>
<keyword evidence="2" id="KW-0812">Transmembrane</keyword>
<evidence type="ECO:0000313" key="3">
    <source>
        <dbReference type="EMBL" id="UJG44389.1"/>
    </source>
</evidence>
<accession>A0A9Y1BU23</accession>
<name>A0A9Y1BU23_9ARCH</name>
<sequence length="550" mass="63987">MKAHLSFQSTLKDISVSPSKWTRESIILQRTIIKEFENYFASLERIDQQRKKFILLSVFSYSFFAILAIILGVFVGYVFLSLLALSGLGYLFQWLAKNKKVEYDSLEPESKITGLFTLKYPIFSYFLPDNELFLYDGGGLLPFVEISIPFFKDYQKIEEALYEHQQSDEFMQLYLEGDQLALYNWIKENPSLKDKLSQHDIDAIWEYLYNKIKKSTDRSNQVHQVFELPIIQRESSVYNDILRISPFLTKEAVNPDEEFDILNSCLTEYSINKIELWNNEIKEMYRSIQGEPIVHTLRNTVGRINRETANILEMLGGDLKEIVSSTVPIDNTLFSDFHYIRLCPVCGEKRIAIERNTSDFETWINNKVLGGVLEDIDLQNPAPEAKDKIDTMRYELQEFINKTIPVSKEIIPYINADLTLMELGMDGRYYCPKCSNSSEYLEIIDAYIPLAHAYEVRMYESQDIMLENARAIIQNIASIVNTKNNRMTNLAPLQVELEESKSEYLKIAAERKKASEMNKLLRNLTKESEKAMKELESVRRKVEKIRSRVS</sequence>
<gene>
    <name evidence="3" type="ORF">K9W46_04215</name>
</gene>
<dbReference type="AlphaFoldDB" id="A0A9Y1BU23"/>
<keyword evidence="2" id="KW-1133">Transmembrane helix</keyword>
<dbReference type="Proteomes" id="UP001200513">
    <property type="component" value="Chromosome"/>
</dbReference>
<protein>
    <submittedName>
        <fullName evidence="3">Uncharacterized protein</fullName>
    </submittedName>
</protein>
<organism evidence="3">
    <name type="scientific">Candidatus Heimdallarchaeum endolithica</name>
    <dbReference type="NCBI Taxonomy" id="2876572"/>
    <lineage>
        <taxon>Archaea</taxon>
        <taxon>Promethearchaeati</taxon>
        <taxon>Candidatus Heimdallarchaeota</taxon>
        <taxon>Candidatus Heimdallarchaeia (ex Rinke et al. 2021) (nom. nud.)</taxon>
        <taxon>Candidatus Heimdallarchaeales</taxon>
        <taxon>Candidatus Heimdallarchaeaceae</taxon>
        <taxon>Candidatus Heimdallarchaeum</taxon>
    </lineage>
</organism>
<keyword evidence="1" id="KW-0175">Coiled coil</keyword>
<dbReference type="EMBL" id="CP084167">
    <property type="protein sequence ID" value="UJG44389.1"/>
    <property type="molecule type" value="Genomic_DNA"/>
</dbReference>
<feature type="transmembrane region" description="Helical" evidence="2">
    <location>
        <begin position="53"/>
        <end position="71"/>
    </location>
</feature>